<dbReference type="EMBL" id="CM010719">
    <property type="protein sequence ID" value="RZC63689.1"/>
    <property type="molecule type" value="Genomic_DNA"/>
</dbReference>
<proteinExistence type="predicted"/>
<dbReference type="AlphaFoldDB" id="A0A4Y7JVD6"/>
<name>A0A4Y7JVD6_PAPSO</name>
<sequence>MHPPLDDQQFQFPYRLILTKALRKKVIMGHHHLQAFIGGTLVEIKLDKLNKQQG</sequence>
<evidence type="ECO:0000313" key="2">
    <source>
        <dbReference type="Proteomes" id="UP000316621"/>
    </source>
</evidence>
<dbReference type="Proteomes" id="UP000316621">
    <property type="component" value="Chromosome 5"/>
</dbReference>
<gene>
    <name evidence="1" type="ORF">C5167_025432</name>
</gene>
<organism evidence="1 2">
    <name type="scientific">Papaver somniferum</name>
    <name type="common">Opium poppy</name>
    <dbReference type="NCBI Taxonomy" id="3469"/>
    <lineage>
        <taxon>Eukaryota</taxon>
        <taxon>Viridiplantae</taxon>
        <taxon>Streptophyta</taxon>
        <taxon>Embryophyta</taxon>
        <taxon>Tracheophyta</taxon>
        <taxon>Spermatophyta</taxon>
        <taxon>Magnoliopsida</taxon>
        <taxon>Ranunculales</taxon>
        <taxon>Papaveraceae</taxon>
        <taxon>Papaveroideae</taxon>
        <taxon>Papaver</taxon>
    </lineage>
</organism>
<dbReference type="Gramene" id="RZC63689">
    <property type="protein sequence ID" value="RZC63689"/>
    <property type="gene ID" value="C5167_025432"/>
</dbReference>
<evidence type="ECO:0000313" key="1">
    <source>
        <dbReference type="EMBL" id="RZC63689.1"/>
    </source>
</evidence>
<keyword evidence="2" id="KW-1185">Reference proteome</keyword>
<accession>A0A4Y7JVD6</accession>
<protein>
    <submittedName>
        <fullName evidence="1">Uncharacterized protein</fullName>
    </submittedName>
</protein>
<reference evidence="1 2" key="1">
    <citation type="journal article" date="2018" name="Science">
        <title>The opium poppy genome and morphinan production.</title>
        <authorList>
            <person name="Guo L."/>
            <person name="Winzer T."/>
            <person name="Yang X."/>
            <person name="Li Y."/>
            <person name="Ning Z."/>
            <person name="He Z."/>
            <person name="Teodor R."/>
            <person name="Lu Y."/>
            <person name="Bowser T.A."/>
            <person name="Graham I.A."/>
            <person name="Ye K."/>
        </authorList>
    </citation>
    <scope>NUCLEOTIDE SEQUENCE [LARGE SCALE GENOMIC DNA]</scope>
    <source>
        <strain evidence="2">cv. HN1</strain>
        <tissue evidence="1">Leaves</tissue>
    </source>
</reference>